<organism evidence="2 3">
    <name type="scientific">Metarhizium guizhouense (strain ARSEF 977)</name>
    <dbReference type="NCBI Taxonomy" id="1276136"/>
    <lineage>
        <taxon>Eukaryota</taxon>
        <taxon>Fungi</taxon>
        <taxon>Dikarya</taxon>
        <taxon>Ascomycota</taxon>
        <taxon>Pezizomycotina</taxon>
        <taxon>Sordariomycetes</taxon>
        <taxon>Hypocreomycetidae</taxon>
        <taxon>Hypocreales</taxon>
        <taxon>Clavicipitaceae</taxon>
        <taxon>Metarhizium</taxon>
    </lineage>
</organism>
<keyword evidence="3" id="KW-1185">Reference proteome</keyword>
<sequence>MDLEPLKRAISLRSSGQYNAALSTLAAEDPGGESQPEARRQSLLERLLCNVLSHNFNAVKELATLICKERSTWPEDETDLFHLLYAYARFHTAIDLAGALDVSNKIYVKHLRDTEPLEFKSVHVLLLCFSSMVAHLGNKLMDILDGEFLQKLEGLRATLLENGNYNDLGMVHLAESECLNARGQIQHLNATMKSSGFRNIDLEVHLKVFQLNACYDMDDEHAVVQLASDLWSSSLVEHNYERHLWAQHLQVKNTKENSEVDNNFGRLNAVTANLQATGELRQAKGFLHARRHLKNGFVDQYMEDVLALLQQSQSCRLPKSPADLIEAVQTHDTSELSQSAWLFWSQYMDTLTADMNAQNRRPLAIQCVQTFFEVQTECTIPELQYTLTTVPAECYEEIGDMHQAIHWRSLGAEIAKGCNDEDIKDEAECELRLMLADDAIVVLDDPHGAQQKSWNTAKLQDLEHLYEDTKKRGKWKYAFFYAQNLLQKELDTAIAQGLSPTGQKWYPNTLEALNHLQHVDQLKYRPYVSFVIAHAKFDCKDYARSIEDLERVIEASKIAKDGCTEQMALFTSARARLHLYQTNHEASYWSSANNKLDNCLALCTQEQRLDRIACCHSLKAILWYSKQGNDKEALQNTLYHINQARNLWDEERKPWFGRFKFDNLLTRYMLSGRNARSPYSIFGTAVDACITLGDHHQAWSWIEYSKARALYDSLNYVDDGPHMKIEAAKTDDKPFEHFIINQDVVLVHWMIHEEKILLCVSQNSTAYSSWELNCTKSAVEDWYHNWATSNDDLSDPITGQEILSELQELVRPLICLANRNEERIFILCPTQILFKIPLHAIPVDGKCILDLAPVVYTHSFAVLKRLMQENSTGSQPNAREAEFFASPTGDTPAGSEIVRKIVAQYGGRQHINVVSKEEFVESASRSSWVHFHGHVISEDHPLKQALLFCHGEKLAAREVFKLDLSSKRPVMLLIGCGSGVERLDPGDEPLGLVSGLLFAGASSVIATMWPIQDRLSGAKFSERFYGIDSDEKHKFEGSINLARRMRAAVLSIKNNIPTRAPYFWAGFVLYGQWKFTHANCARSNIISP</sequence>
<accession>A0A0B4GER1</accession>
<evidence type="ECO:0000313" key="2">
    <source>
        <dbReference type="EMBL" id="KID80943.1"/>
    </source>
</evidence>
<dbReference type="HOGENOM" id="CLU_284983_0_0_1"/>
<dbReference type="AlphaFoldDB" id="A0A0B4GER1"/>
<feature type="domain" description="CHAT" evidence="1">
    <location>
        <begin position="821"/>
        <end position="1072"/>
    </location>
</feature>
<reference evidence="2 3" key="1">
    <citation type="journal article" date="2014" name="Proc. Natl. Acad. Sci. U.S.A.">
        <title>Trajectory and genomic determinants of fungal-pathogen speciation and host adaptation.</title>
        <authorList>
            <person name="Hu X."/>
            <person name="Xiao G."/>
            <person name="Zheng P."/>
            <person name="Shang Y."/>
            <person name="Su Y."/>
            <person name="Zhang X."/>
            <person name="Liu X."/>
            <person name="Zhan S."/>
            <person name="St Leger R.J."/>
            <person name="Wang C."/>
        </authorList>
    </citation>
    <scope>NUCLEOTIDE SEQUENCE [LARGE SCALE GENOMIC DNA]</scope>
    <source>
        <strain evidence="2 3">ARSEF 977</strain>
    </source>
</reference>
<proteinExistence type="predicted"/>
<name>A0A0B4GER1_METGA</name>
<evidence type="ECO:0000259" key="1">
    <source>
        <dbReference type="Pfam" id="PF12770"/>
    </source>
</evidence>
<dbReference type="Proteomes" id="UP000031192">
    <property type="component" value="Unassembled WGS sequence"/>
</dbReference>
<dbReference type="Pfam" id="PF12770">
    <property type="entry name" value="CHAT"/>
    <property type="match status" value="1"/>
</dbReference>
<comment type="caution">
    <text evidence="2">The sequence shown here is derived from an EMBL/GenBank/DDBJ whole genome shotgun (WGS) entry which is preliminary data.</text>
</comment>
<protein>
    <submittedName>
        <fullName evidence="2">Tetratricopeptide repeat protein</fullName>
    </submittedName>
</protein>
<dbReference type="EMBL" id="AZNH01000259">
    <property type="protein sequence ID" value="KID80943.1"/>
    <property type="molecule type" value="Genomic_DNA"/>
</dbReference>
<gene>
    <name evidence="2" type="ORF">MGU_11651</name>
</gene>
<evidence type="ECO:0000313" key="3">
    <source>
        <dbReference type="Proteomes" id="UP000031192"/>
    </source>
</evidence>
<dbReference type="InterPro" id="IPR024983">
    <property type="entry name" value="CHAT_dom"/>
</dbReference>